<feature type="coiled-coil region" evidence="1">
    <location>
        <begin position="500"/>
        <end position="527"/>
    </location>
</feature>
<gene>
    <name evidence="2" type="ORF">BBD42_06600</name>
</gene>
<accession>A0A1B2DEM6</accession>
<dbReference type="GO" id="GO:0003743">
    <property type="term" value="F:translation initiation factor activity"/>
    <property type="evidence" value="ECO:0007669"/>
    <property type="project" value="UniProtKB-KW"/>
</dbReference>
<keyword evidence="1" id="KW-0175">Coiled coil</keyword>
<dbReference type="AlphaFoldDB" id="A0A1B2DEM6"/>
<proteinExistence type="predicted"/>
<organism evidence="2">
    <name type="scientific">Paenibacillus sp. BIHB 4019</name>
    <dbReference type="NCBI Taxonomy" id="1870819"/>
    <lineage>
        <taxon>Bacteria</taxon>
        <taxon>Bacillati</taxon>
        <taxon>Bacillota</taxon>
        <taxon>Bacilli</taxon>
        <taxon>Bacillales</taxon>
        <taxon>Paenibacillaceae</taxon>
        <taxon>Paenibacillus</taxon>
    </lineage>
</organism>
<keyword evidence="2" id="KW-0396">Initiation factor</keyword>
<name>A0A1B2DEM6_9BACL</name>
<dbReference type="EMBL" id="CP016808">
    <property type="protein sequence ID" value="ANY66167.1"/>
    <property type="molecule type" value="Genomic_DNA"/>
</dbReference>
<evidence type="ECO:0000313" key="2">
    <source>
        <dbReference type="EMBL" id="ANY66167.1"/>
    </source>
</evidence>
<sequence>MRELLERYAADYAAAEQMLSGHGDDQSIIHYPTVFLYIGDEAGQAIEPMIQMNAAKWENSAGVIYFHAASTSRSGGSASGSGGQAPAAGATGASAGSYAGGNAGGNGRQAASAAKVTEVVLDGLSTYGSDHKAGRKELWEAFRGNAGYLADLNRALRGVSDTIADYGRLYASFDRLHLAVITRADDPMNALVPDISLLAQAIFQQSFKSVQMDLYTLISEREQMDTFAHASAIGVSFLRELEGMQRQDYTFSALLEVTGDGLAIPVVHPPSPLFDLVYVLSDRNEKGMTAVNGIRDNYDIICHIQLLKNRKRKDAQEGVAYGGYNNSTFKNSLRTESGRQGFVSAGLSKVKRPNYSIALTVLYHLHMQLSELLAKEPELSMREKLACFGLDPASVDAMLTQLLPSEEQLADMTGLLTSGVRYEQLKPLSLRDAEEALFGDGAAVFFHNHFARTAQQRLSEFGAAPEMRRAVAKFERERADISFYQLCAWTEPSGDDGSVLAGVRSRIKELAIAVEQAREELERTQSGRAEDVRIQRLPFMDKQNLRSFIRAFFQLVYGQKWELLRLELELSLYRRLADELEQLHELYRLRVKQMADMADVMKLTALQSIKTADDYIGQNIFEYYARVTADIVLDVQDKRGAGIWFDERYLGSAAELLEQGNEAYVNKLAQLCLKHVLTAEPFAQTFEEELLRRANVTIDYTNRQALAKEDLFKRLYRTLEENASINVRLLDYTHEHRYEEKYMFGDADSEFVQYALGVDETSRIYKLGCIHEKRSSGVEKLNLMGGFHLEDLLYYRNGKVYYETYRENGYAFHGVDPAGLPELR</sequence>
<evidence type="ECO:0000256" key="1">
    <source>
        <dbReference type="SAM" id="Coils"/>
    </source>
</evidence>
<reference evidence="2" key="1">
    <citation type="submission" date="2016-08" db="EMBL/GenBank/DDBJ databases">
        <title>Complete Genome Seqeunce of Paenibacillus sp. BIHB 4019 from tea rhizoplane.</title>
        <authorList>
            <person name="Thakur R."/>
            <person name="Swarnkar M.K."/>
            <person name="Gulati A."/>
        </authorList>
    </citation>
    <scope>NUCLEOTIDE SEQUENCE [LARGE SCALE GENOMIC DNA]</scope>
    <source>
        <strain evidence="2">BIHB4019</strain>
    </source>
</reference>
<dbReference type="RefSeq" id="WP_099517536.1">
    <property type="nucleotide sequence ID" value="NZ_CP016808.1"/>
</dbReference>
<protein>
    <submittedName>
        <fullName evidence="2">Transcription initiation factor TFIID</fullName>
    </submittedName>
</protein>
<keyword evidence="2" id="KW-0648">Protein biosynthesis</keyword>